<dbReference type="EMBL" id="MIKC01000011">
    <property type="protein sequence ID" value="OEG22873.1"/>
    <property type="molecule type" value="Genomic_DNA"/>
</dbReference>
<dbReference type="SUPFAM" id="SSF109604">
    <property type="entry name" value="HD-domain/PDEase-like"/>
    <property type="match status" value="1"/>
</dbReference>
<organism evidence="2 3">
    <name type="scientific">Enterococcus ureilyticus</name>
    <dbReference type="NCBI Taxonomy" id="1131292"/>
    <lineage>
        <taxon>Bacteria</taxon>
        <taxon>Bacillati</taxon>
        <taxon>Bacillota</taxon>
        <taxon>Bacilli</taxon>
        <taxon>Lactobacillales</taxon>
        <taxon>Enterococcaceae</taxon>
        <taxon>Enterococcus</taxon>
    </lineage>
</organism>
<dbReference type="Proteomes" id="UP000094469">
    <property type="component" value="Unassembled WGS sequence"/>
</dbReference>
<dbReference type="Gene3D" id="1.10.3210.10">
    <property type="entry name" value="Hypothetical protein af1432"/>
    <property type="match status" value="1"/>
</dbReference>
<sequence>MLNSMEQEMIAKNNNLKSSNLDEYLENHILPIYSEFDQGHDPEHIMEVLERSLSIAKLFKFVDLQVVKIVAYFHDIGLNKGRRNHHYYSAQLLAQDPVISRKYSEKEITIMMEAIEDHRASNRGKPRNLYGTILSQADNITDASKIIRRTLSYGKDVFSHYDEESQIMRAYFYLVNKYSEGGYYEMQLDIQGDQERLLNLREILKTYIGFRAYCVKIMKEETEILTLRE</sequence>
<name>A0A1E5HD57_9ENTE</name>
<dbReference type="Pfam" id="PF01966">
    <property type="entry name" value="HD"/>
    <property type="match status" value="1"/>
</dbReference>
<reference evidence="3" key="1">
    <citation type="submission" date="2016-09" db="EMBL/GenBank/DDBJ databases">
        <authorList>
            <person name="Gulvik C.A."/>
        </authorList>
    </citation>
    <scope>NUCLEOTIDE SEQUENCE [LARGE SCALE GENOMIC DNA]</scope>
    <source>
        <strain evidence="3">LMG 26676</strain>
    </source>
</reference>
<dbReference type="InterPro" id="IPR006674">
    <property type="entry name" value="HD_domain"/>
</dbReference>
<evidence type="ECO:0000313" key="3">
    <source>
        <dbReference type="Proteomes" id="UP000094469"/>
    </source>
</evidence>
<gene>
    <name evidence="2" type="ORF">BCR24_14725</name>
</gene>
<evidence type="ECO:0000259" key="1">
    <source>
        <dbReference type="Pfam" id="PF01966"/>
    </source>
</evidence>
<keyword evidence="3" id="KW-1185">Reference proteome</keyword>
<evidence type="ECO:0000313" key="2">
    <source>
        <dbReference type="EMBL" id="OEG22873.1"/>
    </source>
</evidence>
<proteinExistence type="predicted"/>
<accession>A0A1E5HD57</accession>
<dbReference type="STRING" id="1131292.BCR24_14725"/>
<comment type="caution">
    <text evidence="2">The sequence shown here is derived from an EMBL/GenBank/DDBJ whole genome shotgun (WGS) entry which is preliminary data.</text>
</comment>
<protein>
    <recommendedName>
        <fullName evidence="1">HD domain-containing protein</fullName>
    </recommendedName>
</protein>
<dbReference type="AlphaFoldDB" id="A0A1E5HD57"/>
<feature type="domain" description="HD" evidence="1">
    <location>
        <begin position="43"/>
        <end position="140"/>
    </location>
</feature>